<keyword evidence="2" id="KW-1185">Reference proteome</keyword>
<dbReference type="Proteomes" id="UP000276349">
    <property type="component" value="Unassembled WGS sequence"/>
</dbReference>
<reference evidence="1 2" key="1">
    <citation type="submission" date="2018-12" db="EMBL/GenBank/DDBJ databases">
        <authorList>
            <person name="Yu L."/>
        </authorList>
    </citation>
    <scope>NUCLEOTIDE SEQUENCE [LARGE SCALE GENOMIC DNA]</scope>
    <source>
        <strain evidence="1 2">S5H2222</strain>
    </source>
</reference>
<accession>A0A3S0KMC6</accession>
<proteinExistence type="predicted"/>
<organism evidence="1 2">
    <name type="scientific">Lysinibacillus telephonicus</name>
    <dbReference type="NCBI Taxonomy" id="1714840"/>
    <lineage>
        <taxon>Bacteria</taxon>
        <taxon>Bacillati</taxon>
        <taxon>Bacillota</taxon>
        <taxon>Bacilli</taxon>
        <taxon>Bacillales</taxon>
        <taxon>Bacillaceae</taxon>
        <taxon>Lysinibacillus</taxon>
    </lineage>
</organism>
<name>A0A3S0KMC6_9BACI</name>
<evidence type="ECO:0000313" key="1">
    <source>
        <dbReference type="EMBL" id="RTQ96489.1"/>
    </source>
</evidence>
<evidence type="ECO:0000313" key="2">
    <source>
        <dbReference type="Proteomes" id="UP000276349"/>
    </source>
</evidence>
<dbReference type="AlphaFoldDB" id="A0A3S0KMC6"/>
<comment type="caution">
    <text evidence="1">The sequence shown here is derived from an EMBL/GenBank/DDBJ whole genome shotgun (WGS) entry which is preliminary data.</text>
</comment>
<sequence>MENIKKLEFKYVSDHSEMLITPSYIKGVTCLNKKKSGKGQYFFKGYKVDDLMLDDSSICYYMLTAVLKEQKVSIEKIDFSAILKGLHLKFIDNFDFEYQELVKTAVKSVVERQVFQDVLCNIDIVKEFLILAIEHVNDILKIKIEYIIAYSNLLEELFKEIEKLDTSKKEYTISKVLLSVLLRPKNDRFLSLSMEKQLNSKLIELSKKL</sequence>
<protein>
    <submittedName>
        <fullName evidence="1">Uncharacterized protein</fullName>
    </submittedName>
</protein>
<dbReference type="RefSeq" id="WP_126292286.1">
    <property type="nucleotide sequence ID" value="NZ_JAXUAO010000180.1"/>
</dbReference>
<dbReference type="EMBL" id="RXNR01000001">
    <property type="protein sequence ID" value="RTQ96489.1"/>
    <property type="molecule type" value="Genomic_DNA"/>
</dbReference>
<gene>
    <name evidence="1" type="ORF">EKG35_00115</name>
</gene>